<keyword evidence="4 8" id="KW-0808">Transferase</keyword>
<dbReference type="GO" id="GO:0005886">
    <property type="term" value="C:plasma membrane"/>
    <property type="evidence" value="ECO:0007669"/>
    <property type="project" value="UniProtKB-SubCell"/>
</dbReference>
<dbReference type="GO" id="GO:0047355">
    <property type="term" value="F:CDP-glycerol glycerophosphotransferase activity"/>
    <property type="evidence" value="ECO:0007669"/>
    <property type="project" value="UniProtKB-EC"/>
</dbReference>
<dbReference type="InterPro" id="IPR007554">
    <property type="entry name" value="Glycerophosphate_synth"/>
</dbReference>
<dbReference type="SUPFAM" id="SSF53756">
    <property type="entry name" value="UDP-Glycosyltransferase/glycogen phosphorylase"/>
    <property type="match status" value="1"/>
</dbReference>
<evidence type="ECO:0000313" key="8">
    <source>
        <dbReference type="EMBL" id="SUO94429.1"/>
    </source>
</evidence>
<evidence type="ECO:0000313" key="9">
    <source>
        <dbReference type="Proteomes" id="UP000254150"/>
    </source>
</evidence>
<dbReference type="PANTHER" id="PTHR37316:SF3">
    <property type="entry name" value="TEICHOIC ACID GLYCEROL-PHOSPHATE TRANSFERASE"/>
    <property type="match status" value="1"/>
</dbReference>
<proteinExistence type="inferred from homology"/>
<dbReference type="GeneID" id="95068769"/>
<dbReference type="InterPro" id="IPR043149">
    <property type="entry name" value="TagF_N"/>
</dbReference>
<evidence type="ECO:0000256" key="5">
    <source>
        <dbReference type="ARBA" id="ARBA00022944"/>
    </source>
</evidence>
<dbReference type="InterPro" id="IPR001173">
    <property type="entry name" value="Glyco_trans_2-like"/>
</dbReference>
<dbReference type="RefSeq" id="WP_100457803.1">
    <property type="nucleotide sequence ID" value="NZ_UHID01000001.1"/>
</dbReference>
<dbReference type="Gene3D" id="3.40.50.12580">
    <property type="match status" value="1"/>
</dbReference>
<name>A0A380MP80_STRGR</name>
<dbReference type="InterPro" id="IPR029044">
    <property type="entry name" value="Nucleotide-diphossugar_trans"/>
</dbReference>
<gene>
    <name evidence="8" type="primary">tagF_1</name>
    <name evidence="8" type="ORF">NCTC7807_00870</name>
</gene>
<dbReference type="Gene3D" id="3.40.50.11820">
    <property type="match status" value="1"/>
</dbReference>
<dbReference type="AlphaFoldDB" id="A0A380MP80"/>
<comment type="similarity">
    <text evidence="2">Belongs to the CDP-glycerol glycerophosphotransferase family.</text>
</comment>
<evidence type="ECO:0000259" key="7">
    <source>
        <dbReference type="Pfam" id="PF00535"/>
    </source>
</evidence>
<dbReference type="GO" id="GO:0019350">
    <property type="term" value="P:teichoic acid biosynthetic process"/>
    <property type="evidence" value="ECO:0007669"/>
    <property type="project" value="UniProtKB-KW"/>
</dbReference>
<dbReference type="EC" id="2.7.8.12" evidence="8"/>
<reference evidence="8 9" key="1">
    <citation type="submission" date="2018-06" db="EMBL/GenBank/DDBJ databases">
        <authorList>
            <consortium name="Pathogen Informatics"/>
            <person name="Doyle S."/>
        </authorList>
    </citation>
    <scope>NUCLEOTIDE SEQUENCE [LARGE SCALE GENOMIC DNA]</scope>
    <source>
        <strain evidence="8 9">NCTC7807</strain>
    </source>
</reference>
<keyword evidence="3" id="KW-1003">Cell membrane</keyword>
<evidence type="ECO:0000256" key="6">
    <source>
        <dbReference type="ARBA" id="ARBA00023136"/>
    </source>
</evidence>
<evidence type="ECO:0000256" key="1">
    <source>
        <dbReference type="ARBA" id="ARBA00004202"/>
    </source>
</evidence>
<dbReference type="InterPro" id="IPR051612">
    <property type="entry name" value="Teichoic_Acid_Biosynth"/>
</dbReference>
<evidence type="ECO:0000256" key="3">
    <source>
        <dbReference type="ARBA" id="ARBA00022475"/>
    </source>
</evidence>
<feature type="domain" description="Glycosyltransferase 2-like" evidence="7">
    <location>
        <begin position="6"/>
        <end position="168"/>
    </location>
</feature>
<dbReference type="CDD" id="cd00761">
    <property type="entry name" value="Glyco_tranf_GTA_type"/>
    <property type="match status" value="1"/>
</dbReference>
<organism evidence="8 9">
    <name type="scientific">Streptomyces griseus</name>
    <dbReference type="NCBI Taxonomy" id="1911"/>
    <lineage>
        <taxon>Bacteria</taxon>
        <taxon>Bacillati</taxon>
        <taxon>Actinomycetota</taxon>
        <taxon>Actinomycetes</taxon>
        <taxon>Kitasatosporales</taxon>
        <taxon>Streptomycetaceae</taxon>
        <taxon>Streptomyces</taxon>
    </lineage>
</organism>
<dbReference type="Gene3D" id="3.90.550.10">
    <property type="entry name" value="Spore Coat Polysaccharide Biosynthesis Protein SpsA, Chain A"/>
    <property type="match status" value="1"/>
</dbReference>
<protein>
    <submittedName>
        <fullName evidence="8">Glycosyl/glycerophosphate transferases involved in teichoic acid biosynthesis TagF/TagB/EpsJ/RodC</fullName>
        <ecNumber evidence="8">2.7.8.12</ecNumber>
    </submittedName>
</protein>
<dbReference type="InterPro" id="IPR043148">
    <property type="entry name" value="TagF_C"/>
</dbReference>
<evidence type="ECO:0000256" key="2">
    <source>
        <dbReference type="ARBA" id="ARBA00010488"/>
    </source>
</evidence>
<dbReference type="PANTHER" id="PTHR37316">
    <property type="entry name" value="TEICHOIC ACID GLYCEROL-PHOSPHATE PRIMASE"/>
    <property type="match status" value="1"/>
</dbReference>
<keyword evidence="6" id="KW-0472">Membrane</keyword>
<accession>A0A380MP80</accession>
<comment type="subcellular location">
    <subcellularLocation>
        <location evidence="1">Cell membrane</location>
        <topology evidence="1">Peripheral membrane protein</topology>
    </subcellularLocation>
</comment>
<dbReference type="Proteomes" id="UP000254150">
    <property type="component" value="Unassembled WGS sequence"/>
</dbReference>
<dbReference type="Pfam" id="PF00535">
    <property type="entry name" value="Glycos_transf_2"/>
    <property type="match status" value="1"/>
</dbReference>
<dbReference type="Pfam" id="PF04464">
    <property type="entry name" value="Glyphos_transf"/>
    <property type="match status" value="1"/>
</dbReference>
<evidence type="ECO:0000256" key="4">
    <source>
        <dbReference type="ARBA" id="ARBA00022679"/>
    </source>
</evidence>
<sequence length="1193" mass="131646">MTPRLTVVVPVYNVEEYLDACLASLGRQTMRDLEVVMVDDGSTDSSARIARVHADRDSRFRLVQQENAGLGAARNTGVRHARGDHLAFVDSDDVIPDDAYALMLDTLERSGSDFVTGNVHRLKTDGTTEQSPMFRRAMSTTRLTTHVLRDWDLLGDRIACNKVFRRDFWDKHDLAFPEGVLFEDIPVIVPAHFLAGSVDVLSDTVYFWRDRHGSISNKRANRRAVHDRTAAVTTASTFLGRRLAEAAGTPFEGDWAEAKRRYDQSVLAGDLWMFMEALPEGDDDYHQAFLDHANAFADHAAPAALAALPLHLRAKWALIRRRRLPELLDLMAFVRANPDAFQVRGLARRRAAYPVTRTPLPAPATRLRPRDLPLIARVTRAHWEDGRLHLTGYAYVRNLPPGRLQARGKALWLRAGRHRVVPLRVRPVRSREATYSSRQALHRYDRAGFTTVIDPARLSTGRPSTTWKLEMAAVGGLLPRTGPVRMAGLDGLPVHYLGEFRRVGATLSAGRLRLRAENVPSRLVSHQAAPTRDGSLRLVGRLAAAPPTGAEAWAGLRATNWYTKETLDLPISLDGRSFTADLPPAALAEGAEPVEDAGAVRRPQPWGVSLFRADGTASPVAVHPDIESGRYPLGEGRELLVSANSAGNLELRDQPVRPIATELTWPPSGPLTLAGSFPAADDGPRELVLVHGTHGEETVLDAHRDGARFSATLTPEAVHGPGGTLPLAEGNWSMFLRHPGESDPALYTPVHIAPALHTGLPLARHLGGREFLVERRHYDRLQLHSGSSLPPADRGRTQQRALRAAYTVQRERGPLRDAVLYSSFDGRQYSDSPRAVHQELAARDTSLTHLWTVRDQQVDLPPGLTPVALWSAEWYEALARSRHIVTNTQLPEWFERAEGQHVVQTWHGTPLKRIGRDLAGSPAADPRYIAALPHRSAQWSLLVSPNRFSTPILRHAFGYTGPVLESGYPRNDLLFGPDRAERAAEVRARLGIPADRTVVLYAPTWREDRPKRGGRYALDLPLDPARAAAELGDSHLLLVRRHYLVGGSVPGGDDVRDVSRYPDVADLLLVSDVLVTDYSSLMFDFAQTGRPMLFHTWDLDHYRDTLRGFYFDFESSAPGPLLTDAEEVIAALRDPKAATAGHREAYDAFRARFCDLDDGTAAAHVVDALLAATPHASAGRSATRTAAFTGEPA</sequence>
<dbReference type="SUPFAM" id="SSF53448">
    <property type="entry name" value="Nucleotide-diphospho-sugar transferases"/>
    <property type="match status" value="1"/>
</dbReference>
<keyword evidence="5" id="KW-0777">Teichoic acid biosynthesis</keyword>
<dbReference type="EMBL" id="UHID01000001">
    <property type="protein sequence ID" value="SUO94429.1"/>
    <property type="molecule type" value="Genomic_DNA"/>
</dbReference>